<dbReference type="Proteomes" id="UP000187506">
    <property type="component" value="Chromosome"/>
</dbReference>
<evidence type="ECO:0008006" key="3">
    <source>
        <dbReference type="Google" id="ProtNLM"/>
    </source>
</evidence>
<dbReference type="SUPFAM" id="SSF55961">
    <property type="entry name" value="Bet v1-like"/>
    <property type="match status" value="1"/>
</dbReference>
<organism evidence="1 2">
    <name type="scientific">Lacinutrix venerupis</name>
    <dbReference type="NCBI Taxonomy" id="1486034"/>
    <lineage>
        <taxon>Bacteria</taxon>
        <taxon>Pseudomonadati</taxon>
        <taxon>Bacteroidota</taxon>
        <taxon>Flavobacteriia</taxon>
        <taxon>Flavobacteriales</taxon>
        <taxon>Flavobacteriaceae</taxon>
        <taxon>Lacinutrix</taxon>
    </lineage>
</organism>
<name>A0AAC9PX80_9FLAO</name>
<evidence type="ECO:0000313" key="1">
    <source>
        <dbReference type="EMBL" id="APY00610.1"/>
    </source>
</evidence>
<dbReference type="AlphaFoldDB" id="A0AAC9PX80"/>
<accession>A0AAC9PX80</accession>
<keyword evidence="2" id="KW-1185">Reference proteome</keyword>
<evidence type="ECO:0000313" key="2">
    <source>
        <dbReference type="Proteomes" id="UP000187506"/>
    </source>
</evidence>
<reference evidence="1 2" key="1">
    <citation type="submission" date="2017-01" db="EMBL/GenBank/DDBJ databases">
        <title>Complete genome of Lacinutrix venerupis DOK2-8 isolated from seawater in Dokdo.</title>
        <authorList>
            <person name="Chi W.-J."/>
            <person name="Kim J.H."/>
        </authorList>
    </citation>
    <scope>NUCLEOTIDE SEQUENCE [LARGE SCALE GENOMIC DNA]</scope>
    <source>
        <strain evidence="1 2">DOK2-8</strain>
    </source>
</reference>
<dbReference type="InterPro" id="IPR023393">
    <property type="entry name" value="START-like_dom_sf"/>
</dbReference>
<protein>
    <recommendedName>
        <fullName evidence="3">Polyketide cyclase/dehydrase/lipid transport protein</fullName>
    </recommendedName>
</protein>
<dbReference type="Gene3D" id="3.30.530.20">
    <property type="match status" value="1"/>
</dbReference>
<dbReference type="EMBL" id="CP019352">
    <property type="protein sequence ID" value="APY00610.1"/>
    <property type="molecule type" value="Genomic_DNA"/>
</dbReference>
<dbReference type="KEGG" id="lvn:BWR22_09905"/>
<sequence>MKYTSQIIIKVPLEQFITILENHDNFKHWQRGLESFEHLSGDIGVVGSKIKLNYSLGNRKMELVETITETNLPHLLHLHYDTKGVHNIQQNYFESTAQGHTKWIIKNEFLATNFFMRSMMLLSPNIFKKQTIKYLNDFKNFAEKGISVKNA</sequence>
<gene>
    <name evidence="1" type="ORF">BWR22_09905</name>
</gene>
<dbReference type="RefSeq" id="WP_076733516.1">
    <property type="nucleotide sequence ID" value="NZ_CP019352.1"/>
</dbReference>
<proteinExistence type="predicted"/>